<evidence type="ECO:0000313" key="2">
    <source>
        <dbReference type="Proteomes" id="UP000214588"/>
    </source>
</evidence>
<protein>
    <submittedName>
        <fullName evidence="1">Uncharacterized protein</fullName>
    </submittedName>
</protein>
<proteinExistence type="predicted"/>
<accession>A0A226BX83</accession>
<organism evidence="1 2">
    <name type="scientific">Natranaerobius trueperi</name>
    <dbReference type="NCBI Taxonomy" id="759412"/>
    <lineage>
        <taxon>Bacteria</taxon>
        <taxon>Bacillati</taxon>
        <taxon>Bacillota</taxon>
        <taxon>Clostridia</taxon>
        <taxon>Natranaerobiales</taxon>
        <taxon>Natranaerobiaceae</taxon>
        <taxon>Natranaerobius</taxon>
    </lineage>
</organism>
<dbReference type="EMBL" id="NIQC01000047">
    <property type="protein sequence ID" value="OWZ82717.1"/>
    <property type="molecule type" value="Genomic_DNA"/>
</dbReference>
<dbReference type="PROSITE" id="PS51257">
    <property type="entry name" value="PROKAR_LIPOPROTEIN"/>
    <property type="match status" value="1"/>
</dbReference>
<dbReference type="Proteomes" id="UP000214588">
    <property type="component" value="Unassembled WGS sequence"/>
</dbReference>
<name>A0A226BX83_9FIRM</name>
<keyword evidence="2" id="KW-1185">Reference proteome</keyword>
<dbReference type="AlphaFoldDB" id="A0A226BX83"/>
<dbReference type="OrthoDB" id="2622354at2"/>
<gene>
    <name evidence="1" type="ORF">CDO51_12560</name>
</gene>
<dbReference type="RefSeq" id="WP_089024570.1">
    <property type="nucleotide sequence ID" value="NZ_NIQC01000047.1"/>
</dbReference>
<sequence>MTSRMLIVLMFALLILVGCNNETEVESVDVDRLEKEQVKKVIELRGIGLEEIDLSSPLEEDVSVTPYSFQISETEDNLFIYVFDSVEERKEDISDSLGHGVEVNGRKYHPFTAKNVALIYEADDDTDGDQYILMTTKLDTIRRFMMDIG</sequence>
<comment type="caution">
    <text evidence="1">The sequence shown here is derived from an EMBL/GenBank/DDBJ whole genome shotgun (WGS) entry which is preliminary data.</text>
</comment>
<evidence type="ECO:0000313" key="1">
    <source>
        <dbReference type="EMBL" id="OWZ82717.1"/>
    </source>
</evidence>
<reference evidence="1 2" key="1">
    <citation type="submission" date="2017-06" db="EMBL/GenBank/DDBJ databases">
        <title>Draft Genome Sequence of Natranaerobius trueperi halophilic, alkalithermophilic bacteria from soda lakes.</title>
        <authorList>
            <person name="Zhao B."/>
        </authorList>
    </citation>
    <scope>NUCLEOTIDE SEQUENCE [LARGE SCALE GENOMIC DNA]</scope>
    <source>
        <strain evidence="1 2">DSM 18760</strain>
    </source>
</reference>